<feature type="compositionally biased region" description="Polar residues" evidence="1">
    <location>
        <begin position="26"/>
        <end position="38"/>
    </location>
</feature>
<evidence type="ECO:0000313" key="2">
    <source>
        <dbReference type="EMBL" id="KAJ6642946.1"/>
    </source>
</evidence>
<dbReference type="AlphaFoldDB" id="A0A9Q0N3W2"/>
<feature type="region of interest" description="Disordered" evidence="1">
    <location>
        <begin position="20"/>
        <end position="75"/>
    </location>
</feature>
<organism evidence="2 3">
    <name type="scientific">Pseudolycoriella hygida</name>
    <dbReference type="NCBI Taxonomy" id="35572"/>
    <lineage>
        <taxon>Eukaryota</taxon>
        <taxon>Metazoa</taxon>
        <taxon>Ecdysozoa</taxon>
        <taxon>Arthropoda</taxon>
        <taxon>Hexapoda</taxon>
        <taxon>Insecta</taxon>
        <taxon>Pterygota</taxon>
        <taxon>Neoptera</taxon>
        <taxon>Endopterygota</taxon>
        <taxon>Diptera</taxon>
        <taxon>Nematocera</taxon>
        <taxon>Sciaroidea</taxon>
        <taxon>Sciaridae</taxon>
        <taxon>Pseudolycoriella</taxon>
    </lineage>
</organism>
<evidence type="ECO:0000313" key="3">
    <source>
        <dbReference type="Proteomes" id="UP001151699"/>
    </source>
</evidence>
<sequence>MKTKLLRQLRFEVESIKKISRHEGHASNQNSHTQTQRRNMNRLIIWVPQTKKTYPTRKLSRGRTNDDNKAKGHTL</sequence>
<feature type="compositionally biased region" description="Basic and acidic residues" evidence="1">
    <location>
        <begin position="63"/>
        <end position="75"/>
    </location>
</feature>
<name>A0A9Q0N3W2_9DIPT</name>
<dbReference type="Proteomes" id="UP001151699">
    <property type="component" value="Chromosome B"/>
</dbReference>
<keyword evidence="3" id="KW-1185">Reference proteome</keyword>
<gene>
    <name evidence="2" type="ORF">Bhyg_07902</name>
</gene>
<accession>A0A9Q0N3W2</accession>
<reference evidence="2" key="1">
    <citation type="submission" date="2022-07" db="EMBL/GenBank/DDBJ databases">
        <authorList>
            <person name="Trinca V."/>
            <person name="Uliana J.V.C."/>
            <person name="Torres T.T."/>
            <person name="Ward R.J."/>
            <person name="Monesi N."/>
        </authorList>
    </citation>
    <scope>NUCLEOTIDE SEQUENCE</scope>
    <source>
        <strain evidence="2">HSMRA1968</strain>
        <tissue evidence="2">Whole embryos</tissue>
    </source>
</reference>
<proteinExistence type="predicted"/>
<evidence type="ECO:0000256" key="1">
    <source>
        <dbReference type="SAM" id="MobiDB-lite"/>
    </source>
</evidence>
<protein>
    <submittedName>
        <fullName evidence="2">Uncharacterized protein</fullName>
    </submittedName>
</protein>
<dbReference type="EMBL" id="WJQU01000002">
    <property type="protein sequence ID" value="KAJ6642946.1"/>
    <property type="molecule type" value="Genomic_DNA"/>
</dbReference>
<comment type="caution">
    <text evidence="2">The sequence shown here is derived from an EMBL/GenBank/DDBJ whole genome shotgun (WGS) entry which is preliminary data.</text>
</comment>